<feature type="non-terminal residue" evidence="1">
    <location>
        <position position="98"/>
    </location>
</feature>
<comment type="caution">
    <text evidence="1">The sequence shown here is derived from an EMBL/GenBank/DDBJ whole genome shotgun (WGS) entry which is preliminary data.</text>
</comment>
<proteinExistence type="predicted"/>
<reference evidence="1" key="1">
    <citation type="submission" date="2021-06" db="EMBL/GenBank/DDBJ databases">
        <authorList>
            <person name="Kallberg Y."/>
            <person name="Tangrot J."/>
            <person name="Rosling A."/>
        </authorList>
    </citation>
    <scope>NUCLEOTIDE SEQUENCE</scope>
    <source>
        <strain evidence="1">BR232B</strain>
    </source>
</reference>
<accession>A0A9N9DW38</accession>
<dbReference type="AlphaFoldDB" id="A0A9N9DW38"/>
<dbReference type="EMBL" id="CAJVPI010003162">
    <property type="protein sequence ID" value="CAG8655063.1"/>
    <property type="molecule type" value="Genomic_DNA"/>
</dbReference>
<organism evidence="1 2">
    <name type="scientific">Paraglomus brasilianum</name>
    <dbReference type="NCBI Taxonomy" id="144538"/>
    <lineage>
        <taxon>Eukaryota</taxon>
        <taxon>Fungi</taxon>
        <taxon>Fungi incertae sedis</taxon>
        <taxon>Mucoromycota</taxon>
        <taxon>Glomeromycotina</taxon>
        <taxon>Glomeromycetes</taxon>
        <taxon>Paraglomerales</taxon>
        <taxon>Paraglomeraceae</taxon>
        <taxon>Paraglomus</taxon>
    </lineage>
</organism>
<dbReference type="Proteomes" id="UP000789739">
    <property type="component" value="Unassembled WGS sequence"/>
</dbReference>
<sequence>QHRTKNQDSKQFWDKTEDELLHEKRMREKNRDMELAELGAACGVMQRIAQGLKKRSHDTICNDVSGEESPTRKRCLAEKEKELMNEMLSTGAFRGKCV</sequence>
<evidence type="ECO:0000313" key="2">
    <source>
        <dbReference type="Proteomes" id="UP000789739"/>
    </source>
</evidence>
<name>A0A9N9DW38_9GLOM</name>
<evidence type="ECO:0000313" key="1">
    <source>
        <dbReference type="EMBL" id="CAG8655063.1"/>
    </source>
</evidence>
<gene>
    <name evidence="1" type="ORF">PBRASI_LOCUS10468</name>
</gene>
<keyword evidence="2" id="KW-1185">Reference proteome</keyword>
<protein>
    <submittedName>
        <fullName evidence="1">11017_t:CDS:1</fullName>
    </submittedName>
</protein>